<dbReference type="Pfam" id="PF03656">
    <property type="entry name" value="Pam16"/>
    <property type="match status" value="1"/>
</dbReference>
<keyword evidence="3" id="KW-0813">Transport</keyword>
<dbReference type="GO" id="GO:0005744">
    <property type="term" value="C:TIM23 mitochondrial import inner membrane translocase complex"/>
    <property type="evidence" value="ECO:0007669"/>
    <property type="project" value="InterPro"/>
</dbReference>
<feature type="region of interest" description="Disordered" evidence="11">
    <location>
        <begin position="102"/>
        <end position="124"/>
    </location>
</feature>
<proteinExistence type="inferred from homology"/>
<name>A0A3P6QU65_CYLGO</name>
<dbReference type="AlphaFoldDB" id="A0A3P6QU65"/>
<keyword evidence="4" id="KW-0999">Mitochondrion inner membrane</keyword>
<keyword evidence="8" id="KW-0472">Membrane</keyword>
<evidence type="ECO:0000256" key="8">
    <source>
        <dbReference type="ARBA" id="ARBA00023136"/>
    </source>
</evidence>
<feature type="region of interest" description="Disordered" evidence="11">
    <location>
        <begin position="191"/>
        <end position="211"/>
    </location>
</feature>
<keyword evidence="7" id="KW-0496">Mitochondrion</keyword>
<evidence type="ECO:0000256" key="5">
    <source>
        <dbReference type="ARBA" id="ARBA00022927"/>
    </source>
</evidence>
<keyword evidence="6" id="KW-0811">Translocation</keyword>
<dbReference type="PANTHER" id="PTHR12388:SF0">
    <property type="entry name" value="MITOCHONDRIAL IMPORT INNER MEMBRANE TRANSLOCASE SUBUNIT TIM16"/>
    <property type="match status" value="1"/>
</dbReference>
<dbReference type="EMBL" id="UYRV01005290">
    <property type="protein sequence ID" value="VDK52459.1"/>
    <property type="molecule type" value="Genomic_DNA"/>
</dbReference>
<evidence type="ECO:0000256" key="7">
    <source>
        <dbReference type="ARBA" id="ARBA00023128"/>
    </source>
</evidence>
<dbReference type="Gene3D" id="1.10.287.110">
    <property type="entry name" value="DnaJ domain"/>
    <property type="match status" value="1"/>
</dbReference>
<dbReference type="InterPro" id="IPR036869">
    <property type="entry name" value="J_dom_sf"/>
</dbReference>
<dbReference type="OrthoDB" id="10262892at2759"/>
<protein>
    <recommendedName>
        <fullName evidence="10">Mitochondrial import inner membrane translocase subunit tim-16</fullName>
    </recommendedName>
</protein>
<evidence type="ECO:0000313" key="12">
    <source>
        <dbReference type="EMBL" id="VDK52459.1"/>
    </source>
</evidence>
<evidence type="ECO:0000256" key="2">
    <source>
        <dbReference type="ARBA" id="ARBA00008817"/>
    </source>
</evidence>
<dbReference type="Gene3D" id="3.40.50.150">
    <property type="entry name" value="Vaccinia Virus protein VP39"/>
    <property type="match status" value="1"/>
</dbReference>
<dbReference type="Proteomes" id="UP000271889">
    <property type="component" value="Unassembled WGS sequence"/>
</dbReference>
<evidence type="ECO:0000256" key="6">
    <source>
        <dbReference type="ARBA" id="ARBA00023010"/>
    </source>
</evidence>
<organism evidence="12 13">
    <name type="scientific">Cylicostephanus goldi</name>
    <name type="common">Nematode worm</name>
    <dbReference type="NCBI Taxonomy" id="71465"/>
    <lineage>
        <taxon>Eukaryota</taxon>
        <taxon>Metazoa</taxon>
        <taxon>Ecdysozoa</taxon>
        <taxon>Nematoda</taxon>
        <taxon>Chromadorea</taxon>
        <taxon>Rhabditida</taxon>
        <taxon>Rhabditina</taxon>
        <taxon>Rhabditomorpha</taxon>
        <taxon>Strongyloidea</taxon>
        <taxon>Strongylidae</taxon>
        <taxon>Cylicostephanus</taxon>
    </lineage>
</organism>
<keyword evidence="13" id="KW-1185">Reference proteome</keyword>
<evidence type="ECO:0000256" key="11">
    <source>
        <dbReference type="SAM" id="MobiDB-lite"/>
    </source>
</evidence>
<evidence type="ECO:0000313" key="13">
    <source>
        <dbReference type="Proteomes" id="UP000271889"/>
    </source>
</evidence>
<accession>A0A3P6QU65</accession>
<dbReference type="InterPro" id="IPR005341">
    <property type="entry name" value="Tim16"/>
</dbReference>
<evidence type="ECO:0000256" key="3">
    <source>
        <dbReference type="ARBA" id="ARBA00022448"/>
    </source>
</evidence>
<dbReference type="GO" id="GO:0030150">
    <property type="term" value="P:protein import into mitochondrial matrix"/>
    <property type="evidence" value="ECO:0007669"/>
    <property type="project" value="InterPro"/>
</dbReference>
<comment type="similarity">
    <text evidence="2">Belongs to the TIM16/PAM16 family.</text>
</comment>
<comment type="function">
    <text evidence="9">Regulates ATP-dependent protein translocation into the mitochondrial matrix.</text>
</comment>
<feature type="compositionally biased region" description="Polar residues" evidence="11">
    <location>
        <begin position="102"/>
        <end position="113"/>
    </location>
</feature>
<evidence type="ECO:0000256" key="1">
    <source>
        <dbReference type="ARBA" id="ARBA00004443"/>
    </source>
</evidence>
<evidence type="ECO:0000256" key="10">
    <source>
        <dbReference type="ARBA" id="ARBA00071356"/>
    </source>
</evidence>
<gene>
    <name evidence="12" type="ORF">CGOC_LOCUS2382</name>
</gene>
<keyword evidence="5" id="KW-0653">Protein transport</keyword>
<sequence>AIVSTAIVSTSDFSGDSATDHLRLTNLCRTVFHLFAPPPGKQPLFPLSPDGKFLCKMWDGTEKKAFMMELLQYFRQVVLAAGEAVAKALTRAVREEIRQSQQAAARHATQTGQSASEARESANANARMGISLEESLKILDVKPPIDPDEVAKKYEHLFEINDKTKGGSFYLQSKVYRAKERIDEELRRQGIEVKQKTESTEQKKVEEENKS</sequence>
<comment type="subcellular location">
    <subcellularLocation>
        <location evidence="1">Mitochondrion inner membrane</location>
        <topology evidence="1">Peripheral membrane protein</topology>
        <orientation evidence="1">Matrix side</orientation>
    </subcellularLocation>
</comment>
<dbReference type="PANTHER" id="PTHR12388">
    <property type="entry name" value="MITOCHONDRIA ASSOCIATED GRANULOCYTE MACROPHAGE CSF SIGNALING MOLECULE"/>
    <property type="match status" value="1"/>
</dbReference>
<dbReference type="InterPro" id="IPR029063">
    <property type="entry name" value="SAM-dependent_MTases_sf"/>
</dbReference>
<evidence type="ECO:0000256" key="9">
    <source>
        <dbReference type="ARBA" id="ARBA00059904"/>
    </source>
</evidence>
<evidence type="ECO:0000256" key="4">
    <source>
        <dbReference type="ARBA" id="ARBA00022792"/>
    </source>
</evidence>
<dbReference type="FunFam" id="1.10.287.110:FF:000006">
    <property type="entry name" value="Import inner membrane translocase subunit TIM16"/>
    <property type="match status" value="1"/>
</dbReference>
<reference evidence="12 13" key="1">
    <citation type="submission" date="2018-11" db="EMBL/GenBank/DDBJ databases">
        <authorList>
            <consortium name="Pathogen Informatics"/>
        </authorList>
    </citation>
    <scope>NUCLEOTIDE SEQUENCE [LARGE SCALE GENOMIC DNA]</scope>
</reference>
<feature type="non-terminal residue" evidence="12">
    <location>
        <position position="1"/>
    </location>
</feature>